<dbReference type="Proteomes" id="UP000724874">
    <property type="component" value="Unassembled WGS sequence"/>
</dbReference>
<evidence type="ECO:0000313" key="2">
    <source>
        <dbReference type="EMBL" id="KAF8902883.1"/>
    </source>
</evidence>
<dbReference type="AlphaFoldDB" id="A0A9P5NQG9"/>
<dbReference type="Pfam" id="PF11160">
    <property type="entry name" value="Hva1_TUDOR"/>
    <property type="match status" value="1"/>
</dbReference>
<dbReference type="EMBL" id="JADNYJ010000033">
    <property type="protein sequence ID" value="KAF8902883.1"/>
    <property type="molecule type" value="Genomic_DNA"/>
</dbReference>
<protein>
    <recommendedName>
        <fullName evidence="1">Hypervirulence associated protein TUDOR domain-containing protein</fullName>
    </recommendedName>
</protein>
<evidence type="ECO:0000313" key="3">
    <source>
        <dbReference type="Proteomes" id="UP000724874"/>
    </source>
</evidence>
<gene>
    <name evidence="2" type="ORF">CPB84DRAFT_1678414</name>
</gene>
<proteinExistence type="predicted"/>
<keyword evidence="3" id="KW-1185">Reference proteome</keyword>
<dbReference type="InterPro" id="IPR021331">
    <property type="entry name" value="Hva1_TUDOR"/>
</dbReference>
<dbReference type="Gene3D" id="2.30.30.1060">
    <property type="match status" value="1"/>
</dbReference>
<comment type="caution">
    <text evidence="2">The sequence shown here is derived from an EMBL/GenBank/DDBJ whole genome shotgun (WGS) entry which is preliminary data.</text>
</comment>
<sequence length="77" mass="8624">MSSKTVYDKNGKEISPGDLVTIKIRGGHQEGRVEKIVHTEADAEKEDVKHPPKVIYVDQHGHRVNHNPGSLEDLDKD</sequence>
<accession>A0A9P5NQG9</accession>
<reference evidence="2" key="1">
    <citation type="submission" date="2020-11" db="EMBL/GenBank/DDBJ databases">
        <authorList>
            <consortium name="DOE Joint Genome Institute"/>
            <person name="Ahrendt S."/>
            <person name="Riley R."/>
            <person name="Andreopoulos W."/>
            <person name="LaButti K."/>
            <person name="Pangilinan J."/>
            <person name="Ruiz-duenas F.J."/>
            <person name="Barrasa J.M."/>
            <person name="Sanchez-Garcia M."/>
            <person name="Camarero S."/>
            <person name="Miyauchi S."/>
            <person name="Serrano A."/>
            <person name="Linde D."/>
            <person name="Babiker R."/>
            <person name="Drula E."/>
            <person name="Ayuso-Fernandez I."/>
            <person name="Pacheco R."/>
            <person name="Padilla G."/>
            <person name="Ferreira P."/>
            <person name="Barriuso J."/>
            <person name="Kellner H."/>
            <person name="Castanera R."/>
            <person name="Alfaro M."/>
            <person name="Ramirez L."/>
            <person name="Pisabarro A.G."/>
            <person name="Kuo A."/>
            <person name="Tritt A."/>
            <person name="Lipzen A."/>
            <person name="He G."/>
            <person name="Yan M."/>
            <person name="Ng V."/>
            <person name="Cullen D."/>
            <person name="Martin F."/>
            <person name="Rosso M.-N."/>
            <person name="Henrissat B."/>
            <person name="Hibbett D."/>
            <person name="Martinez A.T."/>
            <person name="Grigoriev I.V."/>
        </authorList>
    </citation>
    <scope>NUCLEOTIDE SEQUENCE</scope>
    <source>
        <strain evidence="2">AH 44721</strain>
    </source>
</reference>
<dbReference type="OrthoDB" id="2138648at2759"/>
<name>A0A9P5NQG9_GYMJU</name>
<evidence type="ECO:0000259" key="1">
    <source>
        <dbReference type="Pfam" id="PF11160"/>
    </source>
</evidence>
<organism evidence="2 3">
    <name type="scientific">Gymnopilus junonius</name>
    <name type="common">Spectacular rustgill mushroom</name>
    <name type="synonym">Gymnopilus spectabilis subsp. junonius</name>
    <dbReference type="NCBI Taxonomy" id="109634"/>
    <lineage>
        <taxon>Eukaryota</taxon>
        <taxon>Fungi</taxon>
        <taxon>Dikarya</taxon>
        <taxon>Basidiomycota</taxon>
        <taxon>Agaricomycotina</taxon>
        <taxon>Agaricomycetes</taxon>
        <taxon>Agaricomycetidae</taxon>
        <taxon>Agaricales</taxon>
        <taxon>Agaricineae</taxon>
        <taxon>Hymenogastraceae</taxon>
        <taxon>Gymnopilus</taxon>
    </lineage>
</organism>
<feature type="domain" description="Hypervirulence associated protein TUDOR" evidence="1">
    <location>
        <begin position="17"/>
        <end position="71"/>
    </location>
</feature>